<reference evidence="4 5" key="1">
    <citation type="submission" date="2019-08" db="EMBL/GenBank/DDBJ databases">
        <title>Genome of Phaeodactylibacter luteus.</title>
        <authorList>
            <person name="Bowman J.P."/>
        </authorList>
    </citation>
    <scope>NUCLEOTIDE SEQUENCE [LARGE SCALE GENOMIC DNA]</scope>
    <source>
        <strain evidence="4 5">KCTC 42180</strain>
    </source>
</reference>
<dbReference type="SUPFAM" id="SSF52540">
    <property type="entry name" value="P-loop containing nucleoside triphosphate hydrolases"/>
    <property type="match status" value="1"/>
</dbReference>
<dbReference type="OrthoDB" id="1119394at2"/>
<comment type="caution">
    <text evidence="4">The sequence shown here is derived from an EMBL/GenBank/DDBJ whole genome shotgun (WGS) entry which is preliminary data.</text>
</comment>
<dbReference type="Proteomes" id="UP000321580">
    <property type="component" value="Unassembled WGS sequence"/>
</dbReference>
<dbReference type="Gene3D" id="3.40.50.300">
    <property type="entry name" value="P-loop containing nucleotide triphosphate hydrolases"/>
    <property type="match status" value="1"/>
</dbReference>
<dbReference type="RefSeq" id="WP_147169551.1">
    <property type="nucleotide sequence ID" value="NZ_VOOR01000081.1"/>
</dbReference>
<proteinExistence type="predicted"/>
<dbReference type="PROSITE" id="PS00211">
    <property type="entry name" value="ABC_TRANSPORTER_1"/>
    <property type="match status" value="1"/>
</dbReference>
<dbReference type="PANTHER" id="PTHR43119:SF1">
    <property type="entry name" value="ABC TRANSPORTER DOMAIN-CONTAINING PROTEIN"/>
    <property type="match status" value="1"/>
</dbReference>
<dbReference type="InterPro" id="IPR027417">
    <property type="entry name" value="P-loop_NTPase"/>
</dbReference>
<keyword evidence="1" id="KW-0547">Nucleotide-binding</keyword>
<dbReference type="AlphaFoldDB" id="A0A5C6RFS7"/>
<dbReference type="PROSITE" id="PS50893">
    <property type="entry name" value="ABC_TRANSPORTER_2"/>
    <property type="match status" value="1"/>
</dbReference>
<evidence type="ECO:0000256" key="2">
    <source>
        <dbReference type="ARBA" id="ARBA00022840"/>
    </source>
</evidence>
<dbReference type="InterPro" id="IPR003439">
    <property type="entry name" value="ABC_transporter-like_ATP-bd"/>
</dbReference>
<gene>
    <name evidence="4" type="ORF">FRY97_20790</name>
</gene>
<keyword evidence="2 4" id="KW-0067">ATP-binding</keyword>
<dbReference type="InterPro" id="IPR003593">
    <property type="entry name" value="AAA+_ATPase"/>
</dbReference>
<sequence length="214" mass="23501">MQPPSGILLKDVRLAFKGQPVLQISHLCIPPGEKVFLSGPSGSGKSSFFRLLMGFLLPQEGEIHLHSQRLCPQTVHSIRQQTAYLPQRLPAFRASAYAVLGELLGFKANQPEAPQHKAAFDHYCQQLNISASQLEQPFFKLSGGEQQRAGIALALSLQRSIILLDEPTAALDAINREKVAALLESLSGPTVIWSAHHPPVSTQWRTLAFPLSKR</sequence>
<evidence type="ECO:0000259" key="3">
    <source>
        <dbReference type="PROSITE" id="PS50893"/>
    </source>
</evidence>
<name>A0A5C6RFS7_9BACT</name>
<dbReference type="CDD" id="cd00267">
    <property type="entry name" value="ABC_ATPase"/>
    <property type="match status" value="1"/>
</dbReference>
<feature type="domain" description="ABC transporter" evidence="3">
    <location>
        <begin position="7"/>
        <end position="209"/>
    </location>
</feature>
<dbReference type="PANTHER" id="PTHR43119">
    <property type="entry name" value="ABC TRANSPORT PROTEIN ATP-BINDING COMPONENT-RELATED"/>
    <property type="match status" value="1"/>
</dbReference>
<dbReference type="GO" id="GO:0016887">
    <property type="term" value="F:ATP hydrolysis activity"/>
    <property type="evidence" value="ECO:0007669"/>
    <property type="project" value="InterPro"/>
</dbReference>
<evidence type="ECO:0000256" key="1">
    <source>
        <dbReference type="ARBA" id="ARBA00022741"/>
    </source>
</evidence>
<accession>A0A5C6RFS7</accession>
<dbReference type="InterPro" id="IPR017871">
    <property type="entry name" value="ABC_transporter-like_CS"/>
</dbReference>
<protein>
    <submittedName>
        <fullName evidence="4">ATP-binding cassette domain-containing protein</fullName>
    </submittedName>
</protein>
<dbReference type="Pfam" id="PF00005">
    <property type="entry name" value="ABC_tran"/>
    <property type="match status" value="1"/>
</dbReference>
<dbReference type="SMART" id="SM00382">
    <property type="entry name" value="AAA"/>
    <property type="match status" value="1"/>
</dbReference>
<organism evidence="4 5">
    <name type="scientific">Phaeodactylibacter luteus</name>
    <dbReference type="NCBI Taxonomy" id="1564516"/>
    <lineage>
        <taxon>Bacteria</taxon>
        <taxon>Pseudomonadati</taxon>
        <taxon>Bacteroidota</taxon>
        <taxon>Saprospiria</taxon>
        <taxon>Saprospirales</taxon>
        <taxon>Haliscomenobacteraceae</taxon>
        <taxon>Phaeodactylibacter</taxon>
    </lineage>
</organism>
<evidence type="ECO:0000313" key="5">
    <source>
        <dbReference type="Proteomes" id="UP000321580"/>
    </source>
</evidence>
<evidence type="ECO:0000313" key="4">
    <source>
        <dbReference type="EMBL" id="TXB60093.1"/>
    </source>
</evidence>
<dbReference type="GO" id="GO:0005524">
    <property type="term" value="F:ATP binding"/>
    <property type="evidence" value="ECO:0007669"/>
    <property type="project" value="UniProtKB-KW"/>
</dbReference>
<dbReference type="EMBL" id="VOOR01000081">
    <property type="protein sequence ID" value="TXB60093.1"/>
    <property type="molecule type" value="Genomic_DNA"/>
</dbReference>
<keyword evidence="5" id="KW-1185">Reference proteome</keyword>